<name>A0A2S6CUN7_9CYAN</name>
<evidence type="ECO:0000256" key="1">
    <source>
        <dbReference type="ARBA" id="ARBA00012513"/>
    </source>
</evidence>
<dbReference type="PROSITE" id="PS00107">
    <property type="entry name" value="PROTEIN_KINASE_ATP"/>
    <property type="match status" value="1"/>
</dbReference>
<keyword evidence="4 9" id="KW-0547">Nucleotide-binding</keyword>
<evidence type="ECO:0000256" key="10">
    <source>
        <dbReference type="SAM" id="Phobius"/>
    </source>
</evidence>
<feature type="transmembrane region" description="Helical" evidence="10">
    <location>
        <begin position="268"/>
        <end position="290"/>
    </location>
</feature>
<accession>A0A2S6CUN7</accession>
<keyword evidence="10" id="KW-0472">Membrane</keyword>
<dbReference type="SMART" id="SM00220">
    <property type="entry name" value="S_TKc"/>
    <property type="match status" value="1"/>
</dbReference>
<protein>
    <recommendedName>
        <fullName evidence="1">non-specific serine/threonine protein kinase</fullName>
        <ecNumber evidence="1">2.7.11.1</ecNumber>
    </recommendedName>
</protein>
<dbReference type="SUPFAM" id="SSF56112">
    <property type="entry name" value="Protein kinase-like (PK-like)"/>
    <property type="match status" value="1"/>
</dbReference>
<evidence type="ECO:0000256" key="4">
    <source>
        <dbReference type="ARBA" id="ARBA00022741"/>
    </source>
</evidence>
<dbReference type="Gene3D" id="1.10.510.10">
    <property type="entry name" value="Transferase(Phosphotransferase) domain 1"/>
    <property type="match status" value="1"/>
</dbReference>
<evidence type="ECO:0000313" key="13">
    <source>
        <dbReference type="Proteomes" id="UP000239589"/>
    </source>
</evidence>
<sequence>MIGKIIKGRYQIISLLGQGAFGTTYLAKDNDLPGYRCIVKRFTPSSTNSEVLKKATELFAREAETLQKFPKHDQIPTLLAYIQENQDFFIIQEYIEGHDLTEELSKHPGVPIQENFVIQLLIDILEVLAIIHQHNIIHRDLKPSNIRRRTKDNKIVIIDFGAVKQVGDPVQTIIGTPVYMAPEQLLKRPQLNSDIYSIGIIGIQALTGINAANLEKDSITKKIIWRSSDKVSHKLANILDKMVSDDPTERYQTVQEVLKDLRGGGNKLNLWWIIIGSFLLVTGLAIFLFIKRPLPECGGSTSPYSHEGHQVNIAYPQCWRRDDSEDPYGKIVTFIQPDQKAKLIINVFEYLQNLDNYQTSEVKDLEVSLDMADIIKQDDTIIANKPGKIIVVTAKKDDGEKIKNMYLLTLRGTTAYRITYTTSEKDYERFLPTVEEMIKSLEINK</sequence>
<dbReference type="GO" id="GO:0004674">
    <property type="term" value="F:protein serine/threonine kinase activity"/>
    <property type="evidence" value="ECO:0007669"/>
    <property type="project" value="UniProtKB-KW"/>
</dbReference>
<keyword evidence="13" id="KW-1185">Reference proteome</keyword>
<keyword evidence="5 12" id="KW-0418">Kinase</keyword>
<evidence type="ECO:0000256" key="2">
    <source>
        <dbReference type="ARBA" id="ARBA00022527"/>
    </source>
</evidence>
<keyword evidence="10" id="KW-0812">Transmembrane</keyword>
<evidence type="ECO:0000259" key="11">
    <source>
        <dbReference type="PROSITE" id="PS50011"/>
    </source>
</evidence>
<evidence type="ECO:0000256" key="5">
    <source>
        <dbReference type="ARBA" id="ARBA00022777"/>
    </source>
</evidence>
<comment type="caution">
    <text evidence="12">The sequence shown here is derived from an EMBL/GenBank/DDBJ whole genome shotgun (WGS) entry which is preliminary data.</text>
</comment>
<dbReference type="InterPro" id="IPR017441">
    <property type="entry name" value="Protein_kinase_ATP_BS"/>
</dbReference>
<feature type="binding site" evidence="9">
    <location>
        <position position="40"/>
    </location>
    <ligand>
        <name>ATP</name>
        <dbReference type="ChEBI" id="CHEBI:30616"/>
    </ligand>
</feature>
<keyword evidence="3" id="KW-0808">Transferase</keyword>
<proteinExistence type="predicted"/>
<feature type="domain" description="Protein kinase" evidence="11">
    <location>
        <begin position="10"/>
        <end position="272"/>
    </location>
</feature>
<dbReference type="EMBL" id="PGEM01000066">
    <property type="protein sequence ID" value="PPJ63483.1"/>
    <property type="molecule type" value="Genomic_DNA"/>
</dbReference>
<dbReference type="Gene3D" id="3.40.1000.10">
    <property type="entry name" value="Mog1/PsbP, alpha/beta/alpha sandwich"/>
    <property type="match status" value="1"/>
</dbReference>
<comment type="catalytic activity">
    <reaction evidence="8">
        <text>L-seryl-[protein] + ATP = O-phospho-L-seryl-[protein] + ADP + H(+)</text>
        <dbReference type="Rhea" id="RHEA:17989"/>
        <dbReference type="Rhea" id="RHEA-COMP:9863"/>
        <dbReference type="Rhea" id="RHEA-COMP:11604"/>
        <dbReference type="ChEBI" id="CHEBI:15378"/>
        <dbReference type="ChEBI" id="CHEBI:29999"/>
        <dbReference type="ChEBI" id="CHEBI:30616"/>
        <dbReference type="ChEBI" id="CHEBI:83421"/>
        <dbReference type="ChEBI" id="CHEBI:456216"/>
        <dbReference type="EC" id="2.7.11.1"/>
    </reaction>
</comment>
<gene>
    <name evidence="12" type="ORF">CUN59_09710</name>
</gene>
<dbReference type="EC" id="2.7.11.1" evidence="1"/>
<dbReference type="GO" id="GO:0005524">
    <property type="term" value="F:ATP binding"/>
    <property type="evidence" value="ECO:0007669"/>
    <property type="project" value="UniProtKB-UniRule"/>
</dbReference>
<dbReference type="AlphaFoldDB" id="A0A2S6CUN7"/>
<dbReference type="CDD" id="cd14014">
    <property type="entry name" value="STKc_PknB_like"/>
    <property type="match status" value="1"/>
</dbReference>
<keyword evidence="10" id="KW-1133">Transmembrane helix</keyword>
<evidence type="ECO:0000256" key="6">
    <source>
        <dbReference type="ARBA" id="ARBA00022840"/>
    </source>
</evidence>
<dbReference type="RefSeq" id="WP_104387661.1">
    <property type="nucleotide sequence ID" value="NZ_PGEM01000066.1"/>
</dbReference>
<dbReference type="Proteomes" id="UP000239589">
    <property type="component" value="Unassembled WGS sequence"/>
</dbReference>
<evidence type="ECO:0000256" key="9">
    <source>
        <dbReference type="PROSITE-ProRule" id="PRU10141"/>
    </source>
</evidence>
<keyword evidence="2 12" id="KW-0723">Serine/threonine-protein kinase</keyword>
<evidence type="ECO:0000256" key="7">
    <source>
        <dbReference type="ARBA" id="ARBA00047899"/>
    </source>
</evidence>
<keyword evidence="6 9" id="KW-0067">ATP-binding</keyword>
<dbReference type="OrthoDB" id="468998at2"/>
<evidence type="ECO:0000256" key="3">
    <source>
        <dbReference type="ARBA" id="ARBA00022679"/>
    </source>
</evidence>
<dbReference type="PANTHER" id="PTHR24363">
    <property type="entry name" value="SERINE/THREONINE PROTEIN KINASE"/>
    <property type="match status" value="1"/>
</dbReference>
<dbReference type="InterPro" id="IPR011009">
    <property type="entry name" value="Kinase-like_dom_sf"/>
</dbReference>
<reference evidence="12 13" key="1">
    <citation type="submission" date="2018-02" db="EMBL/GenBank/DDBJ databases">
        <title>Discovery of a pederin family compound in a non-symbiotic bloom-forming cyanobacterium.</title>
        <authorList>
            <person name="Kust A."/>
            <person name="Mares J."/>
            <person name="Jokela J."/>
            <person name="Urajova P."/>
            <person name="Hajek J."/>
            <person name="Saurav K."/>
            <person name="Voracova K."/>
            <person name="Fewer D.P."/>
            <person name="Haapaniemi E."/>
            <person name="Permi P."/>
            <person name="Rehakova K."/>
            <person name="Sivonen K."/>
            <person name="Hrouzek P."/>
        </authorList>
    </citation>
    <scope>NUCLEOTIDE SEQUENCE [LARGE SCALE GENOMIC DNA]</scope>
    <source>
        <strain evidence="12 13">CHARLIE-1</strain>
    </source>
</reference>
<evidence type="ECO:0000313" key="12">
    <source>
        <dbReference type="EMBL" id="PPJ63483.1"/>
    </source>
</evidence>
<organism evidence="12 13">
    <name type="scientific">Cuspidothrix issatschenkoi CHARLIE-1</name>
    <dbReference type="NCBI Taxonomy" id="2052836"/>
    <lineage>
        <taxon>Bacteria</taxon>
        <taxon>Bacillati</taxon>
        <taxon>Cyanobacteriota</taxon>
        <taxon>Cyanophyceae</taxon>
        <taxon>Nostocales</taxon>
        <taxon>Aphanizomenonaceae</taxon>
        <taxon>Cuspidothrix</taxon>
    </lineage>
</organism>
<dbReference type="Gene3D" id="3.30.200.20">
    <property type="entry name" value="Phosphorylase Kinase, domain 1"/>
    <property type="match status" value="1"/>
</dbReference>
<dbReference type="PANTHER" id="PTHR24363:SF0">
    <property type="entry name" value="SERINE_THREONINE KINASE LIKE DOMAIN CONTAINING 1"/>
    <property type="match status" value="1"/>
</dbReference>
<dbReference type="PROSITE" id="PS50011">
    <property type="entry name" value="PROTEIN_KINASE_DOM"/>
    <property type="match status" value="1"/>
</dbReference>
<evidence type="ECO:0000256" key="8">
    <source>
        <dbReference type="ARBA" id="ARBA00048679"/>
    </source>
</evidence>
<comment type="catalytic activity">
    <reaction evidence="7">
        <text>L-threonyl-[protein] + ATP = O-phospho-L-threonyl-[protein] + ADP + H(+)</text>
        <dbReference type="Rhea" id="RHEA:46608"/>
        <dbReference type="Rhea" id="RHEA-COMP:11060"/>
        <dbReference type="Rhea" id="RHEA-COMP:11605"/>
        <dbReference type="ChEBI" id="CHEBI:15378"/>
        <dbReference type="ChEBI" id="CHEBI:30013"/>
        <dbReference type="ChEBI" id="CHEBI:30616"/>
        <dbReference type="ChEBI" id="CHEBI:61977"/>
        <dbReference type="ChEBI" id="CHEBI:456216"/>
        <dbReference type="EC" id="2.7.11.1"/>
    </reaction>
</comment>
<dbReference type="InterPro" id="IPR000719">
    <property type="entry name" value="Prot_kinase_dom"/>
</dbReference>
<dbReference type="Pfam" id="PF00069">
    <property type="entry name" value="Pkinase"/>
    <property type="match status" value="1"/>
</dbReference>